<dbReference type="Proteomes" id="UP001305414">
    <property type="component" value="Unassembled WGS sequence"/>
</dbReference>
<sequence length="258" mass="28514">MQQQGPSGYSNSNHYGGYPPPPPPQQYSYSQAPPRTHPQQHFSQGHGYSVPLTLPGASTLPQGLEILFFRVEKHVETVRVANQPEILLFLKLPRSDRLELKASRGHANGEMIATGKLHEFTTTKADMTLWGRTERWKNEYDSFTGLGHLSWELSGDAGLIIERDGRLLARYRANANRMKASSSLFGALSLLGSSSSSSGGEQEPVARLEIFAQGLSREQLEEIVVATAIERERLKKSKKDKRDLEIISEVLGGSSEGV</sequence>
<protein>
    <submittedName>
        <fullName evidence="2">Uncharacterized protein</fullName>
    </submittedName>
</protein>
<reference evidence="2 3" key="1">
    <citation type="submission" date="2023-10" db="EMBL/GenBank/DDBJ databases">
        <title>Draft genome sequence of Xylaria bambusicola isolate GMP-LS, the root and basal stem rot pathogen of sugarcane in Indonesia.</title>
        <authorList>
            <person name="Selvaraj P."/>
            <person name="Muralishankar V."/>
            <person name="Muruganantham S."/>
            <person name="Sp S."/>
            <person name="Haryani S."/>
            <person name="Lau K.J.X."/>
            <person name="Naqvi N.I."/>
        </authorList>
    </citation>
    <scope>NUCLEOTIDE SEQUENCE [LARGE SCALE GENOMIC DNA]</scope>
    <source>
        <strain evidence="2">GMP-LS</strain>
    </source>
</reference>
<dbReference type="AlphaFoldDB" id="A0AAN7UAS7"/>
<keyword evidence="3" id="KW-1185">Reference proteome</keyword>
<evidence type="ECO:0000256" key="1">
    <source>
        <dbReference type="SAM" id="MobiDB-lite"/>
    </source>
</evidence>
<gene>
    <name evidence="2" type="ORF">RRF57_004725</name>
</gene>
<evidence type="ECO:0000313" key="3">
    <source>
        <dbReference type="Proteomes" id="UP001305414"/>
    </source>
</evidence>
<accession>A0AAN7UAS7</accession>
<name>A0AAN7UAS7_9PEZI</name>
<dbReference type="EMBL" id="JAWHQM010000010">
    <property type="protein sequence ID" value="KAK5629010.1"/>
    <property type="molecule type" value="Genomic_DNA"/>
</dbReference>
<feature type="region of interest" description="Disordered" evidence="1">
    <location>
        <begin position="1"/>
        <end position="54"/>
    </location>
</feature>
<evidence type="ECO:0000313" key="2">
    <source>
        <dbReference type="EMBL" id="KAK5629010.1"/>
    </source>
</evidence>
<comment type="caution">
    <text evidence="2">The sequence shown here is derived from an EMBL/GenBank/DDBJ whole genome shotgun (WGS) entry which is preliminary data.</text>
</comment>
<organism evidence="2 3">
    <name type="scientific">Xylaria bambusicola</name>
    <dbReference type="NCBI Taxonomy" id="326684"/>
    <lineage>
        <taxon>Eukaryota</taxon>
        <taxon>Fungi</taxon>
        <taxon>Dikarya</taxon>
        <taxon>Ascomycota</taxon>
        <taxon>Pezizomycotina</taxon>
        <taxon>Sordariomycetes</taxon>
        <taxon>Xylariomycetidae</taxon>
        <taxon>Xylariales</taxon>
        <taxon>Xylariaceae</taxon>
        <taxon>Xylaria</taxon>
    </lineage>
</organism>
<proteinExistence type="predicted"/>
<feature type="compositionally biased region" description="Polar residues" evidence="1">
    <location>
        <begin position="1"/>
        <end position="14"/>
    </location>
</feature>